<dbReference type="Gene3D" id="1.20.1260.20">
    <property type="entry name" value="PPE superfamily"/>
    <property type="match status" value="1"/>
</dbReference>
<dbReference type="KEGG" id="mdu:MDUV_41910"/>
<feature type="region of interest" description="Disordered" evidence="1">
    <location>
        <begin position="274"/>
        <end position="439"/>
    </location>
</feature>
<dbReference type="Pfam" id="PF21856">
    <property type="entry name" value="EspB_PPE"/>
    <property type="match status" value="1"/>
</dbReference>
<organism evidence="4 5">
    <name type="scientific">Mycolicibacterium duvalii</name>
    <dbReference type="NCBI Taxonomy" id="39688"/>
    <lineage>
        <taxon>Bacteria</taxon>
        <taxon>Bacillati</taxon>
        <taxon>Actinomycetota</taxon>
        <taxon>Actinomycetes</taxon>
        <taxon>Mycobacteriales</taxon>
        <taxon>Mycobacteriaceae</taxon>
        <taxon>Mycolicibacterium</taxon>
    </lineage>
</organism>
<feature type="region of interest" description="Disordered" evidence="1">
    <location>
        <begin position="90"/>
        <end position="110"/>
    </location>
</feature>
<feature type="domain" description="ESX-1 secretion-associated protein EspB PPE" evidence="3">
    <location>
        <begin position="145"/>
        <end position="291"/>
    </location>
</feature>
<name>A0A7I7K775_9MYCO</name>
<dbReference type="Pfam" id="PF18625">
    <property type="entry name" value="EspB_PE"/>
    <property type="match status" value="1"/>
</dbReference>
<evidence type="ECO:0000259" key="3">
    <source>
        <dbReference type="Pfam" id="PF21856"/>
    </source>
</evidence>
<proteinExistence type="predicted"/>
<keyword evidence="5" id="KW-1185">Reference proteome</keyword>
<dbReference type="EMBL" id="AP022563">
    <property type="protein sequence ID" value="BBX19331.1"/>
    <property type="molecule type" value="Genomic_DNA"/>
</dbReference>
<evidence type="ECO:0000256" key="1">
    <source>
        <dbReference type="SAM" id="MobiDB-lite"/>
    </source>
</evidence>
<reference evidence="4 5" key="1">
    <citation type="journal article" date="2019" name="Emerg. Microbes Infect.">
        <title>Comprehensive subspecies identification of 175 nontuberculous mycobacteria species based on 7547 genomic profiles.</title>
        <authorList>
            <person name="Matsumoto Y."/>
            <person name="Kinjo T."/>
            <person name="Motooka D."/>
            <person name="Nabeya D."/>
            <person name="Jung N."/>
            <person name="Uechi K."/>
            <person name="Horii T."/>
            <person name="Iida T."/>
            <person name="Fujita J."/>
            <person name="Nakamura S."/>
        </authorList>
    </citation>
    <scope>NUCLEOTIDE SEQUENCE [LARGE SCALE GENOMIC DNA]</scope>
    <source>
        <strain evidence="4 5">JCM 6396</strain>
    </source>
</reference>
<feature type="region of interest" description="Disordered" evidence="1">
    <location>
        <begin position="469"/>
        <end position="530"/>
    </location>
</feature>
<dbReference type="SUPFAM" id="SSF140459">
    <property type="entry name" value="PE/PPE dimer-like"/>
    <property type="match status" value="1"/>
</dbReference>
<dbReference type="OrthoDB" id="4753912at2"/>
<dbReference type="InterPro" id="IPR038332">
    <property type="entry name" value="PPE_sf"/>
</dbReference>
<dbReference type="InterPro" id="IPR054056">
    <property type="entry name" value="EspB_PPE"/>
</dbReference>
<evidence type="ECO:0000313" key="5">
    <source>
        <dbReference type="Proteomes" id="UP000467006"/>
    </source>
</evidence>
<feature type="compositionally biased region" description="Gly residues" evidence="1">
    <location>
        <begin position="324"/>
        <end position="335"/>
    </location>
</feature>
<dbReference type="RefSeq" id="WP_098005656.1">
    <property type="nucleotide sequence ID" value="NZ_AP022563.1"/>
</dbReference>
<feature type="compositionally biased region" description="Gly residues" evidence="1">
    <location>
        <begin position="413"/>
        <end position="431"/>
    </location>
</feature>
<dbReference type="InterPro" id="IPR041275">
    <property type="entry name" value="EspB_PE"/>
</dbReference>
<gene>
    <name evidence="4" type="ORF">MDUV_41910</name>
</gene>
<dbReference type="AlphaFoldDB" id="A0A7I7K775"/>
<accession>A0A7I7K775</accession>
<feature type="compositionally biased region" description="Gly residues" evidence="1">
    <location>
        <begin position="361"/>
        <end position="397"/>
    </location>
</feature>
<feature type="compositionally biased region" description="Basic and acidic residues" evidence="1">
    <location>
        <begin position="301"/>
        <end position="312"/>
    </location>
</feature>
<feature type="domain" description="ESX-1 secretion-associated protein EspB PE" evidence="2">
    <location>
        <begin position="11"/>
        <end position="88"/>
    </location>
</feature>
<protein>
    <submittedName>
        <fullName evidence="4">Uncharacterized protein</fullName>
    </submittedName>
</protein>
<dbReference type="Proteomes" id="UP000467006">
    <property type="component" value="Chromosome"/>
</dbReference>
<feature type="compositionally biased region" description="Basic and acidic residues" evidence="1">
    <location>
        <begin position="520"/>
        <end position="530"/>
    </location>
</feature>
<sequence>MSGNEVQVEPEDLRRKATQIESLSWGTASAQPEVVPPDALPGSGVAVQNLVVNAKALWAHQEFGKVEGHRLAQTLRNVANAYAQVDQASAQDISTTMDGPTGPPPDTTVYPDSVTIPAPPRPPAMPIPRGQPPPDEMLFPPDVQRALDSGDDGASLRAAAQLWRTNAQTLEGSAQQFEVSSVLWEGEAADAAYARFTSYRDWLIGLAGSWKRLAREADRIASAHEQAQEDHRPIADEYQRLNDSVMGKPLGPNTFTTMERMAELQRQSEGLRNNYARDGQPHQITPDDPPNPVVSGVPVTAEDHRRAAEHRSSRTSLRDSASQGAGGGSREGGGAPRAPRDAAASPDSPQPSAAPPAAGEGSPGGSPQGGGSPGGGSAGGPPGGGAPSGGALPGGGKSEPRLPYDPSLRPAAAGGGGAGAGAGGGAGGGVPAGPLQPAVGAETVAPTPVVAPVAPAAAGGATGGAAVGGGMGGMAPMMHGGQGNSGDKKRNPQLSEDEELYTEERPWTEPVIGNRPRRRGGPDDKGKESQ</sequence>
<evidence type="ECO:0000313" key="4">
    <source>
        <dbReference type="EMBL" id="BBX19331.1"/>
    </source>
</evidence>
<evidence type="ECO:0000259" key="2">
    <source>
        <dbReference type="Pfam" id="PF18625"/>
    </source>
</evidence>